<name>A0A1F8CUY8_9BACT</name>
<keyword evidence="1" id="KW-0472">Membrane</keyword>
<protein>
    <submittedName>
        <fullName evidence="2">Uncharacterized protein</fullName>
    </submittedName>
</protein>
<keyword evidence="1" id="KW-0812">Transmembrane</keyword>
<dbReference type="STRING" id="1802538.A2382_01700"/>
<dbReference type="Proteomes" id="UP000178999">
    <property type="component" value="Unassembled WGS sequence"/>
</dbReference>
<keyword evidence="1" id="KW-1133">Transmembrane helix</keyword>
<dbReference type="EMBL" id="MGHY01000004">
    <property type="protein sequence ID" value="OGM80137.1"/>
    <property type="molecule type" value="Genomic_DNA"/>
</dbReference>
<evidence type="ECO:0000313" key="3">
    <source>
        <dbReference type="Proteomes" id="UP000178999"/>
    </source>
</evidence>
<dbReference type="AlphaFoldDB" id="A0A1F8CUY8"/>
<comment type="caution">
    <text evidence="2">The sequence shown here is derived from an EMBL/GenBank/DDBJ whole genome shotgun (WGS) entry which is preliminary data.</text>
</comment>
<sequence length="107" mass="12384">MDTNDIAFGLIVFSLFLIPLSQIVRWWVHRPQKQVSFELPKVVSGTQGYTLGKRGQSKNQHVRRLRTPGERALEAQRRAFTKRHHGGRLMPRAQRKARMNAYLAVYG</sequence>
<feature type="transmembrane region" description="Helical" evidence="1">
    <location>
        <begin position="6"/>
        <end position="28"/>
    </location>
</feature>
<gene>
    <name evidence="2" type="ORF">A2382_01700</name>
</gene>
<proteinExistence type="predicted"/>
<reference evidence="2 3" key="1">
    <citation type="journal article" date="2016" name="Nat. Commun.">
        <title>Thousands of microbial genomes shed light on interconnected biogeochemical processes in an aquifer system.</title>
        <authorList>
            <person name="Anantharaman K."/>
            <person name="Brown C.T."/>
            <person name="Hug L.A."/>
            <person name="Sharon I."/>
            <person name="Castelle C.J."/>
            <person name="Probst A.J."/>
            <person name="Thomas B.C."/>
            <person name="Singh A."/>
            <person name="Wilkins M.J."/>
            <person name="Karaoz U."/>
            <person name="Brodie E.L."/>
            <person name="Williams K.H."/>
            <person name="Hubbard S.S."/>
            <person name="Banfield J.F."/>
        </authorList>
    </citation>
    <scope>NUCLEOTIDE SEQUENCE [LARGE SCALE GENOMIC DNA]</scope>
</reference>
<evidence type="ECO:0000313" key="2">
    <source>
        <dbReference type="EMBL" id="OGM80137.1"/>
    </source>
</evidence>
<accession>A0A1F8CUY8</accession>
<evidence type="ECO:0000256" key="1">
    <source>
        <dbReference type="SAM" id="Phobius"/>
    </source>
</evidence>
<organism evidence="2 3">
    <name type="scientific">Candidatus Woesebacteria bacterium RIFOXYB1_FULL_38_16</name>
    <dbReference type="NCBI Taxonomy" id="1802538"/>
    <lineage>
        <taxon>Bacteria</taxon>
        <taxon>Candidatus Woeseibacteriota</taxon>
    </lineage>
</organism>